<dbReference type="RefSeq" id="XP_012648048.1">
    <property type="nucleotide sequence ID" value="XM_012792594.1"/>
</dbReference>
<reference evidence="1 2" key="2">
    <citation type="journal article" date="2013" name="PLoS ONE">
        <title>Whole genome mapping and re-organization of the nuclear and mitochondrial genomes of Babesia microti isolates.</title>
        <authorList>
            <person name="Cornillot E."/>
            <person name="Dassouli A."/>
            <person name="Garg A."/>
            <person name="Pachikara N."/>
            <person name="Randazzo S."/>
            <person name="Depoix D."/>
            <person name="Carcy B."/>
            <person name="Delbecq S."/>
            <person name="Frutos R."/>
            <person name="Silva J.C."/>
            <person name="Sutton R."/>
            <person name="Krause P.J."/>
            <person name="Mamoun C.B."/>
        </authorList>
    </citation>
    <scope>NUCLEOTIDE SEQUENCE [LARGE SCALE GENOMIC DNA]</scope>
    <source>
        <strain evidence="1 2">RI</strain>
    </source>
</reference>
<reference evidence="1 2" key="1">
    <citation type="journal article" date="2012" name="Nucleic Acids Res.">
        <title>Sequencing of the smallest Apicomplexan genome from the human pathogen Babesia microti.</title>
        <authorList>
            <person name="Cornillot E."/>
            <person name="Hadj-Kaddour K."/>
            <person name="Dassouli A."/>
            <person name="Noel B."/>
            <person name="Ranwez V."/>
            <person name="Vacherie B."/>
            <person name="Augagneur Y."/>
            <person name="Bres V."/>
            <person name="Duclos A."/>
            <person name="Randazzo S."/>
            <person name="Carcy B."/>
            <person name="Debierre-Grockiego F."/>
            <person name="Delbecq S."/>
            <person name="Moubri-Menage K."/>
            <person name="Shams-Eldin H."/>
            <person name="Usmani-Brown S."/>
            <person name="Bringaud F."/>
            <person name="Wincker P."/>
            <person name="Vivares C.P."/>
            <person name="Schwarz R.T."/>
            <person name="Schetters T.P."/>
            <person name="Krause P.J."/>
            <person name="Gorenflot A."/>
            <person name="Berry V."/>
            <person name="Barbe V."/>
            <person name="Ben Mamoun C."/>
        </authorList>
    </citation>
    <scope>NUCLEOTIDE SEQUENCE [LARGE SCALE GENOMIC DNA]</scope>
    <source>
        <strain evidence="1 2">RI</strain>
    </source>
</reference>
<accession>I7J9R2</accession>
<organism evidence="1 2">
    <name type="scientific">Babesia microti (strain RI)</name>
    <dbReference type="NCBI Taxonomy" id="1133968"/>
    <lineage>
        <taxon>Eukaryota</taxon>
        <taxon>Sar</taxon>
        <taxon>Alveolata</taxon>
        <taxon>Apicomplexa</taxon>
        <taxon>Aconoidasida</taxon>
        <taxon>Piroplasmida</taxon>
        <taxon>Babesiidae</taxon>
        <taxon>Babesia</taxon>
    </lineage>
</organism>
<keyword evidence="2" id="KW-1185">Reference proteome</keyword>
<dbReference type="GeneID" id="24424063"/>
<evidence type="ECO:0000313" key="2">
    <source>
        <dbReference type="Proteomes" id="UP000002899"/>
    </source>
</evidence>
<dbReference type="OrthoDB" id="372632at2759"/>
<dbReference type="KEGG" id="bmic:BMR1_02g01390"/>
<reference evidence="1 2" key="3">
    <citation type="journal article" date="2016" name="Sci. Rep.">
        <title>Genome-wide diversity and gene expression profiling of Babesia microti isolates identify polymorphic genes that mediate host-pathogen interactions.</title>
        <authorList>
            <person name="Silva J.C."/>
            <person name="Cornillot E."/>
            <person name="McCracken C."/>
            <person name="Usmani-Brown S."/>
            <person name="Dwivedi A."/>
            <person name="Ifeonu O.O."/>
            <person name="Crabtree J."/>
            <person name="Gotia H.T."/>
            <person name="Virji A.Z."/>
            <person name="Reynes C."/>
            <person name="Colinge J."/>
            <person name="Kumar V."/>
            <person name="Lawres L."/>
            <person name="Pazzi J.E."/>
            <person name="Pablo J.V."/>
            <person name="Hung C."/>
            <person name="Brancato J."/>
            <person name="Kumari P."/>
            <person name="Orvis J."/>
            <person name="Tretina K."/>
            <person name="Chibucos M."/>
            <person name="Ott S."/>
            <person name="Sadzewicz L."/>
            <person name="Sengamalay N."/>
            <person name="Shetty A.C."/>
            <person name="Su Q."/>
            <person name="Tallon L."/>
            <person name="Fraser C.M."/>
            <person name="Frutos R."/>
            <person name="Molina D.M."/>
            <person name="Krause P.J."/>
            <person name="Ben Mamoun C."/>
        </authorList>
    </citation>
    <scope>NUCLEOTIDE SEQUENCE [LARGE SCALE GENOMIC DNA]</scope>
    <source>
        <strain evidence="1 2">RI</strain>
    </source>
</reference>
<dbReference type="Proteomes" id="UP000002899">
    <property type="component" value="Chromosome II"/>
</dbReference>
<dbReference type="EMBL" id="FO082872">
    <property type="protein sequence ID" value="CCF73439.1"/>
    <property type="molecule type" value="Genomic_DNA"/>
</dbReference>
<gene>
    <name evidence="1" type="ORF">BMR1_02g01390</name>
</gene>
<sequence length="66" mass="7451">MNQLVVTMIDTGSRIFFINIPSNSLSNIGPLEVYVYQQRDNNTGWAWVGFTHKKSVDYALTISDLA</sequence>
<name>I7J9R2_BABMR</name>
<protein>
    <submittedName>
        <fullName evidence="1">RNA-binding protein, putative</fullName>
    </submittedName>
</protein>
<evidence type="ECO:0000313" key="1">
    <source>
        <dbReference type="EMBL" id="CCF73439.1"/>
    </source>
</evidence>
<proteinExistence type="predicted"/>
<dbReference type="AlphaFoldDB" id="I7J9R2"/>
<dbReference type="VEuPathDB" id="PiroplasmaDB:BMR1_02g01390"/>